<accession>A0A644Y5M2</accession>
<organism evidence="1">
    <name type="scientific">bioreactor metagenome</name>
    <dbReference type="NCBI Taxonomy" id="1076179"/>
    <lineage>
        <taxon>unclassified sequences</taxon>
        <taxon>metagenomes</taxon>
        <taxon>ecological metagenomes</taxon>
    </lineage>
</organism>
<dbReference type="AlphaFoldDB" id="A0A644Y5M2"/>
<gene>
    <name evidence="1" type="ORF">SDC9_70214</name>
</gene>
<reference evidence="1" key="1">
    <citation type="submission" date="2019-08" db="EMBL/GenBank/DDBJ databases">
        <authorList>
            <person name="Kucharzyk K."/>
            <person name="Murdoch R.W."/>
            <person name="Higgins S."/>
            <person name="Loffler F."/>
        </authorList>
    </citation>
    <scope>NUCLEOTIDE SEQUENCE</scope>
</reference>
<proteinExistence type="predicted"/>
<protein>
    <submittedName>
        <fullName evidence="1">Uncharacterized protein</fullName>
    </submittedName>
</protein>
<comment type="caution">
    <text evidence="1">The sequence shown here is derived from an EMBL/GenBank/DDBJ whole genome shotgun (WGS) entry which is preliminary data.</text>
</comment>
<dbReference type="EMBL" id="VSSQ01004100">
    <property type="protein sequence ID" value="MPM23740.1"/>
    <property type="molecule type" value="Genomic_DNA"/>
</dbReference>
<sequence length="147" mass="15444">MGQTGGLLDGKRVKDGQRVADCHTVTEHRHRLVRMVFDNLQKGGNDAAADVSEALAALHLPKGRGGVKQGQPLPVLAGYLAPGFILPHSHGDFPQIAAGYKGKTLGPAYSLGRSAGTEKVAGIHGVYGYVLKAAFQSRQLAVAVFCD</sequence>
<evidence type="ECO:0000313" key="1">
    <source>
        <dbReference type="EMBL" id="MPM23740.1"/>
    </source>
</evidence>
<name>A0A644Y5M2_9ZZZZ</name>